<keyword evidence="2" id="KW-1185">Reference proteome</keyword>
<dbReference type="AlphaFoldDB" id="A0A239A237"/>
<gene>
    <name evidence="1" type="ORF">SAMN06269173_110132</name>
</gene>
<dbReference type="RefSeq" id="WP_089333805.1">
    <property type="nucleotide sequence ID" value="NZ_FZNS01000010.1"/>
</dbReference>
<sequence>MSTKKSTRNGTAAKLERAAVKRALAAFDVRSIVASPAPGFRHRLWSVEKQLADYSFEVGFIYSPQGVELARIKGTERGVQLTAAHKVLARGGIITHNHPDGSFISWVDVVQAHELDVAELRVVQGSNPAQVVSITRPKGGWKYEACVEYMQRQQSLIGAQFKGPDLPGLDPEANQVLQAEALRQANARLGELMPGFLRELGIPFTHTVLQEPTLEV</sequence>
<proteinExistence type="predicted"/>
<accession>A0A239A237</accession>
<protein>
    <submittedName>
        <fullName evidence="1">Uncharacterized protein</fullName>
    </submittedName>
</protein>
<organism evidence="1 2">
    <name type="scientific">Hymenobacter mucosus</name>
    <dbReference type="NCBI Taxonomy" id="1411120"/>
    <lineage>
        <taxon>Bacteria</taxon>
        <taxon>Pseudomonadati</taxon>
        <taxon>Bacteroidota</taxon>
        <taxon>Cytophagia</taxon>
        <taxon>Cytophagales</taxon>
        <taxon>Hymenobacteraceae</taxon>
        <taxon>Hymenobacter</taxon>
    </lineage>
</organism>
<dbReference type="EMBL" id="FZNS01000010">
    <property type="protein sequence ID" value="SNR89472.1"/>
    <property type="molecule type" value="Genomic_DNA"/>
</dbReference>
<evidence type="ECO:0000313" key="2">
    <source>
        <dbReference type="Proteomes" id="UP000198310"/>
    </source>
</evidence>
<evidence type="ECO:0000313" key="1">
    <source>
        <dbReference type="EMBL" id="SNR89472.1"/>
    </source>
</evidence>
<name>A0A239A237_9BACT</name>
<dbReference type="Proteomes" id="UP000198310">
    <property type="component" value="Unassembled WGS sequence"/>
</dbReference>
<reference evidence="2" key="1">
    <citation type="submission" date="2017-06" db="EMBL/GenBank/DDBJ databases">
        <authorList>
            <person name="Varghese N."/>
            <person name="Submissions S."/>
        </authorList>
    </citation>
    <scope>NUCLEOTIDE SEQUENCE [LARGE SCALE GENOMIC DNA]</scope>
    <source>
        <strain evidence="2">DSM 28041</strain>
    </source>
</reference>